<dbReference type="RefSeq" id="XP_018848306.1">
    <property type="nucleotide sequence ID" value="XM_018992761.2"/>
</dbReference>
<dbReference type="Gene3D" id="1.25.40.10">
    <property type="entry name" value="Tetratricopeptide repeat domain"/>
    <property type="match status" value="2"/>
</dbReference>
<organism evidence="3 4">
    <name type="scientific">Juglans regia</name>
    <name type="common">English walnut</name>
    <dbReference type="NCBI Taxonomy" id="51240"/>
    <lineage>
        <taxon>Eukaryota</taxon>
        <taxon>Viridiplantae</taxon>
        <taxon>Streptophyta</taxon>
        <taxon>Embryophyta</taxon>
        <taxon>Tracheophyta</taxon>
        <taxon>Spermatophyta</taxon>
        <taxon>Magnoliopsida</taxon>
        <taxon>eudicotyledons</taxon>
        <taxon>Gunneridae</taxon>
        <taxon>Pentapetalae</taxon>
        <taxon>rosids</taxon>
        <taxon>fabids</taxon>
        <taxon>Fagales</taxon>
        <taxon>Juglandaceae</taxon>
        <taxon>Juglans</taxon>
    </lineage>
</organism>
<dbReference type="SUPFAM" id="SSF48452">
    <property type="entry name" value="TPR-like"/>
    <property type="match status" value="1"/>
</dbReference>
<dbReference type="GO" id="GO:0005739">
    <property type="term" value="C:mitochondrion"/>
    <property type="evidence" value="ECO:0000318"/>
    <property type="project" value="GO_Central"/>
</dbReference>
<comment type="similarity">
    <text evidence="1">Belongs to the PPR family. P subfamily.</text>
</comment>
<evidence type="ECO:0000256" key="2">
    <source>
        <dbReference type="ARBA" id="ARBA00022737"/>
    </source>
</evidence>
<dbReference type="Gramene" id="Jr04_17070_p1">
    <property type="protein sequence ID" value="cds.Jr04_17070_p1"/>
    <property type="gene ID" value="Jr04_17070"/>
</dbReference>
<dbReference type="KEGG" id="jre:109011514"/>
<keyword evidence="2" id="KW-0677">Repeat</keyword>
<keyword evidence="3" id="KW-1185">Reference proteome</keyword>
<proteinExistence type="inferred from homology"/>
<reference evidence="4" key="1">
    <citation type="submission" date="2025-08" db="UniProtKB">
        <authorList>
            <consortium name="RefSeq"/>
        </authorList>
    </citation>
    <scope>IDENTIFICATION</scope>
    <source>
        <tissue evidence="4">Leaves</tissue>
    </source>
</reference>
<dbReference type="InterPro" id="IPR019734">
    <property type="entry name" value="TPR_rpt"/>
</dbReference>
<dbReference type="GeneID" id="109011514"/>
<sequence>MKLLFPRILPLRPLFPAQKLLAYFFSSNAGVSLYRRISPVGDPNVSVVPILDQWIQEGRHVDKEELQSIIKELKDYKRFKHALEISAWMSEKRYIPLSMDDIAARMNLISRVHGLEQVENYFNNIPENMKGFVVYTALLNCCAYEKSVEKAELVMQKIIDRGFARKPLCYNILINMYYKIGEHEKLDALVLKMEEKGINPDKYTLSIRLSAYAAISDVEEINKTVERMESDPHIVLDWKPYSIAASGYLKVGLLDKALEMVKKLEGLIENSKWSSIAFDVLLKLYAKMGKKDELYRIWELYKEKGKIYNKGYISMIGSLLAFDDIEGAEKIFEEWESMKLTCDFRVPKLMIDAYCRKGLLAKAEALVNKAMTKGGKPSFDSWYYLSCRYLEDNEISKALETMRKAVALCPPGCKPNKEILATCLEYLEGKGDVEGADKFIDLLRVEGIFSALVHDRLLKYIKDLKPNSNEPFQTEGNILTGDSSF</sequence>
<dbReference type="Proteomes" id="UP000235220">
    <property type="component" value="Chromosome 4"/>
</dbReference>
<protein>
    <submittedName>
        <fullName evidence="4">Pentatricopeptide repeat-containing protein At2g20710, mitochondrial-like</fullName>
    </submittedName>
</protein>
<dbReference type="PANTHER" id="PTHR45717:SF57">
    <property type="entry name" value="PENTACOTRIPEPTIDE-REPEAT REGION OF PRORP DOMAIN-CONTAINING PROTEIN"/>
    <property type="match status" value="1"/>
</dbReference>
<dbReference type="InterPro" id="IPR002885">
    <property type="entry name" value="PPR_rpt"/>
</dbReference>
<dbReference type="InterPro" id="IPR011990">
    <property type="entry name" value="TPR-like_helical_dom_sf"/>
</dbReference>
<evidence type="ECO:0000256" key="1">
    <source>
        <dbReference type="ARBA" id="ARBA00007626"/>
    </source>
</evidence>
<dbReference type="PROSITE" id="PS51375">
    <property type="entry name" value="PPR"/>
    <property type="match status" value="2"/>
</dbReference>
<dbReference type="PROSITE" id="PS50005">
    <property type="entry name" value="TPR"/>
    <property type="match status" value="1"/>
</dbReference>
<dbReference type="PANTHER" id="PTHR45717">
    <property type="entry name" value="OS12G0527900 PROTEIN"/>
    <property type="match status" value="1"/>
</dbReference>
<name>A0A2I4GWM6_JUGRE</name>
<accession>A0A2I4GWM6</accession>
<evidence type="ECO:0000313" key="4">
    <source>
        <dbReference type="RefSeq" id="XP_018848306.1"/>
    </source>
</evidence>
<dbReference type="NCBIfam" id="TIGR00756">
    <property type="entry name" value="PPR"/>
    <property type="match status" value="2"/>
</dbReference>
<dbReference type="GO" id="GO:0003729">
    <property type="term" value="F:mRNA binding"/>
    <property type="evidence" value="ECO:0007669"/>
    <property type="project" value="UniProtKB-ARBA"/>
</dbReference>
<dbReference type="Pfam" id="PF01535">
    <property type="entry name" value="PPR"/>
    <property type="match status" value="3"/>
</dbReference>
<gene>
    <name evidence="4" type="primary">LOC109011514</name>
</gene>
<dbReference type="AlphaFoldDB" id="A0A2I4GWM6"/>
<dbReference type="STRING" id="51240.A0A2I4GWM6"/>
<dbReference type="Pfam" id="PF13041">
    <property type="entry name" value="PPR_2"/>
    <property type="match status" value="1"/>
</dbReference>
<evidence type="ECO:0000313" key="3">
    <source>
        <dbReference type="Proteomes" id="UP000235220"/>
    </source>
</evidence>
<dbReference type="OrthoDB" id="1890565at2759"/>